<dbReference type="InterPro" id="IPR007588">
    <property type="entry name" value="Znf_FLYWCH"/>
</dbReference>
<evidence type="ECO:0000259" key="4">
    <source>
        <dbReference type="Pfam" id="PF04500"/>
    </source>
</evidence>
<protein>
    <recommendedName>
        <fullName evidence="4">FLYWCH-type domain-containing protein</fullName>
    </recommendedName>
</protein>
<keyword evidence="2" id="KW-0863">Zinc-finger</keyword>
<evidence type="ECO:0000256" key="2">
    <source>
        <dbReference type="ARBA" id="ARBA00022771"/>
    </source>
</evidence>
<evidence type="ECO:0000256" key="1">
    <source>
        <dbReference type="ARBA" id="ARBA00022723"/>
    </source>
</evidence>
<keyword evidence="3" id="KW-0862">Zinc</keyword>
<organism evidence="5 6">
    <name type="scientific">Meloidogyne enterolobii</name>
    <name type="common">Root-knot nematode worm</name>
    <name type="synonym">Meloidogyne mayaguensis</name>
    <dbReference type="NCBI Taxonomy" id="390850"/>
    <lineage>
        <taxon>Eukaryota</taxon>
        <taxon>Metazoa</taxon>
        <taxon>Ecdysozoa</taxon>
        <taxon>Nematoda</taxon>
        <taxon>Chromadorea</taxon>
        <taxon>Rhabditida</taxon>
        <taxon>Tylenchina</taxon>
        <taxon>Tylenchomorpha</taxon>
        <taxon>Tylenchoidea</taxon>
        <taxon>Meloidogynidae</taxon>
        <taxon>Meloidogyninae</taxon>
        <taxon>Meloidogyne</taxon>
    </lineage>
</organism>
<dbReference type="AlphaFoldDB" id="A0A6V7XDH7"/>
<sequence>MASFVKSNMGGEKLIYGGFIYTKCKDGKENKRYWRCENWRSDKCHGTATTDNNNSVTVGQEHNHGPSPTRVELARIKNNINKAAINSTLSPRAVVNSQLAGISDKAKASLPKLKNLEKTVGRKRYASGEPNPYNLARALLDEQVRVDAISVKILSGEEIPLFSKQQYQRANERLLNVLRGQAMINPIEYLTACSHYIQF</sequence>
<dbReference type="Pfam" id="PF04500">
    <property type="entry name" value="FLYWCH"/>
    <property type="match status" value="1"/>
</dbReference>
<comment type="caution">
    <text evidence="5">The sequence shown here is derived from an EMBL/GenBank/DDBJ whole genome shotgun (WGS) entry which is preliminary data.</text>
</comment>
<dbReference type="OrthoDB" id="93990at2759"/>
<gene>
    <name evidence="5" type="ORF">MENT_LOCUS50508</name>
</gene>
<keyword evidence="1" id="KW-0479">Metal-binding</keyword>
<feature type="domain" description="FLYWCH-type" evidence="4">
    <location>
        <begin position="4"/>
        <end position="64"/>
    </location>
</feature>
<dbReference type="GO" id="GO:0008270">
    <property type="term" value="F:zinc ion binding"/>
    <property type="evidence" value="ECO:0007669"/>
    <property type="project" value="UniProtKB-KW"/>
</dbReference>
<reference evidence="5 6" key="1">
    <citation type="submission" date="2020-08" db="EMBL/GenBank/DDBJ databases">
        <authorList>
            <person name="Koutsovoulos G."/>
            <person name="Danchin GJ E."/>
        </authorList>
    </citation>
    <scope>NUCLEOTIDE SEQUENCE [LARGE SCALE GENOMIC DNA]</scope>
</reference>
<name>A0A6V7XDH7_MELEN</name>
<proteinExistence type="predicted"/>
<dbReference type="EMBL" id="CAJEWN010001414">
    <property type="protein sequence ID" value="CAD2197275.1"/>
    <property type="molecule type" value="Genomic_DNA"/>
</dbReference>
<evidence type="ECO:0000256" key="3">
    <source>
        <dbReference type="ARBA" id="ARBA00022833"/>
    </source>
</evidence>
<evidence type="ECO:0000313" key="6">
    <source>
        <dbReference type="Proteomes" id="UP000580250"/>
    </source>
</evidence>
<dbReference type="Proteomes" id="UP000580250">
    <property type="component" value="Unassembled WGS sequence"/>
</dbReference>
<accession>A0A6V7XDH7</accession>
<evidence type="ECO:0000313" key="5">
    <source>
        <dbReference type="EMBL" id="CAD2197275.1"/>
    </source>
</evidence>
<dbReference type="Gene3D" id="2.20.25.240">
    <property type="match status" value="1"/>
</dbReference>